<evidence type="ECO:0000313" key="1">
    <source>
        <dbReference type="EMBL" id="KAI3675955.1"/>
    </source>
</evidence>
<protein>
    <submittedName>
        <fullName evidence="1">Uncharacterized protein</fullName>
    </submittedName>
</protein>
<evidence type="ECO:0000313" key="2">
    <source>
        <dbReference type="Proteomes" id="UP001056120"/>
    </source>
</evidence>
<dbReference type="EMBL" id="CM042046">
    <property type="protein sequence ID" value="KAI3675955.1"/>
    <property type="molecule type" value="Genomic_DNA"/>
</dbReference>
<sequence>MKFRRRRETEDGRARRERKMIKISNRRSLGFLLSFSLISLQFLSGFSDDSKSQKEKKTDAHSSSSSMSGSTILILCLAVATALGLSFFLFR</sequence>
<gene>
    <name evidence="1" type="ORF">L1987_85551</name>
</gene>
<reference evidence="2" key="1">
    <citation type="journal article" date="2022" name="Mol. Ecol. Resour.">
        <title>The genomes of chicory, endive, great burdock and yacon provide insights into Asteraceae palaeo-polyploidization history and plant inulin production.</title>
        <authorList>
            <person name="Fan W."/>
            <person name="Wang S."/>
            <person name="Wang H."/>
            <person name="Wang A."/>
            <person name="Jiang F."/>
            <person name="Liu H."/>
            <person name="Zhao H."/>
            <person name="Xu D."/>
            <person name="Zhang Y."/>
        </authorList>
    </citation>
    <scope>NUCLEOTIDE SEQUENCE [LARGE SCALE GENOMIC DNA]</scope>
    <source>
        <strain evidence="2">cv. Yunnan</strain>
    </source>
</reference>
<proteinExistence type="predicted"/>
<dbReference type="Proteomes" id="UP001056120">
    <property type="component" value="Linkage Group LG29"/>
</dbReference>
<name>A0ACB8XY33_9ASTR</name>
<organism evidence="1 2">
    <name type="scientific">Smallanthus sonchifolius</name>
    <dbReference type="NCBI Taxonomy" id="185202"/>
    <lineage>
        <taxon>Eukaryota</taxon>
        <taxon>Viridiplantae</taxon>
        <taxon>Streptophyta</taxon>
        <taxon>Embryophyta</taxon>
        <taxon>Tracheophyta</taxon>
        <taxon>Spermatophyta</taxon>
        <taxon>Magnoliopsida</taxon>
        <taxon>eudicotyledons</taxon>
        <taxon>Gunneridae</taxon>
        <taxon>Pentapetalae</taxon>
        <taxon>asterids</taxon>
        <taxon>campanulids</taxon>
        <taxon>Asterales</taxon>
        <taxon>Asteraceae</taxon>
        <taxon>Asteroideae</taxon>
        <taxon>Heliantheae alliance</taxon>
        <taxon>Millerieae</taxon>
        <taxon>Smallanthus</taxon>
    </lineage>
</organism>
<keyword evidence="2" id="KW-1185">Reference proteome</keyword>
<comment type="caution">
    <text evidence="1">The sequence shown here is derived from an EMBL/GenBank/DDBJ whole genome shotgun (WGS) entry which is preliminary data.</text>
</comment>
<reference evidence="1 2" key="2">
    <citation type="journal article" date="2022" name="Mol. Ecol. Resour.">
        <title>The genomes of chicory, endive, great burdock and yacon provide insights into Asteraceae paleo-polyploidization history and plant inulin production.</title>
        <authorList>
            <person name="Fan W."/>
            <person name="Wang S."/>
            <person name="Wang H."/>
            <person name="Wang A."/>
            <person name="Jiang F."/>
            <person name="Liu H."/>
            <person name="Zhao H."/>
            <person name="Xu D."/>
            <person name="Zhang Y."/>
        </authorList>
    </citation>
    <scope>NUCLEOTIDE SEQUENCE [LARGE SCALE GENOMIC DNA]</scope>
    <source>
        <strain evidence="2">cv. Yunnan</strain>
        <tissue evidence="1">Leaves</tissue>
    </source>
</reference>
<accession>A0ACB8XY33</accession>